<accession>A0A1I4HAG7</accession>
<evidence type="ECO:0000259" key="5">
    <source>
        <dbReference type="Pfam" id="PF00288"/>
    </source>
</evidence>
<dbReference type="PANTHER" id="PTHR43527:SF1">
    <property type="entry name" value="L-THREONINE KINASE"/>
    <property type="match status" value="1"/>
</dbReference>
<evidence type="ECO:0000256" key="2">
    <source>
        <dbReference type="ARBA" id="ARBA00022741"/>
    </source>
</evidence>
<evidence type="ECO:0000313" key="8">
    <source>
        <dbReference type="Proteomes" id="UP000199520"/>
    </source>
</evidence>
<dbReference type="STRING" id="1123291.SAMN04490355_100349"/>
<dbReference type="PIRSF" id="PIRSF033887">
    <property type="entry name" value="PduX"/>
    <property type="match status" value="1"/>
</dbReference>
<keyword evidence="2" id="KW-0547">Nucleotide-binding</keyword>
<keyword evidence="1" id="KW-0808">Transferase</keyword>
<dbReference type="InterPro" id="IPR020568">
    <property type="entry name" value="Ribosomal_Su5_D2-typ_SF"/>
</dbReference>
<reference evidence="8" key="1">
    <citation type="submission" date="2016-10" db="EMBL/GenBank/DDBJ databases">
        <authorList>
            <person name="Varghese N."/>
            <person name="Submissions S."/>
        </authorList>
    </citation>
    <scope>NUCLEOTIDE SEQUENCE [LARGE SCALE GENOMIC DNA]</scope>
    <source>
        <strain evidence="8">DSM 13327</strain>
    </source>
</reference>
<keyword evidence="8" id="KW-1185">Reference proteome</keyword>
<dbReference type="OrthoDB" id="4548147at2"/>
<dbReference type="AlphaFoldDB" id="A0A1I4HAG7"/>
<name>A0A1I4HAG7_9FIRM</name>
<dbReference type="RefSeq" id="WP_090932463.1">
    <property type="nucleotide sequence ID" value="NZ_FOTS01000003.1"/>
</dbReference>
<dbReference type="InterPro" id="IPR006204">
    <property type="entry name" value="GHMP_kinase_N_dom"/>
</dbReference>
<dbReference type="InterPro" id="IPR014721">
    <property type="entry name" value="Ribsml_uS5_D2-typ_fold_subgr"/>
</dbReference>
<keyword evidence="4" id="KW-0067">ATP-binding</keyword>
<sequence>MRITVKAPGSCGELAQGTIAGKNFLITCPIDLYSEVTVKPCEDTSSLNVGNKVISAIEKTLHYLQITDNFYVNLRSELPIGKGMASSSADISATCQSIALSTGRILSPDEIADIALSIEPTDGIFYPGIVLFDHIQGHIRQCLGNAIPMYIAIFDVGGEIDTLYFNQRNDLEKLNQAKELQVQEAMNLILKGLTTNDLSLLGKGATLSALANQKILFKPYLEEMISISLSWGAVGVNVAHSGTVVGILFPPNQLHRCSPCIEEINRHCNDVKFLRIVKFISGGLKKQEGDSNEWTQCF</sequence>
<evidence type="ECO:0000256" key="4">
    <source>
        <dbReference type="ARBA" id="ARBA00022840"/>
    </source>
</evidence>
<dbReference type="Proteomes" id="UP000199520">
    <property type="component" value="Unassembled WGS sequence"/>
</dbReference>
<proteinExistence type="predicted"/>
<dbReference type="InterPro" id="IPR013750">
    <property type="entry name" value="GHMP_kinase_C_dom"/>
</dbReference>
<dbReference type="InterPro" id="IPR012363">
    <property type="entry name" value="PduX"/>
</dbReference>
<dbReference type="Gene3D" id="3.30.230.10">
    <property type="match status" value="1"/>
</dbReference>
<dbReference type="Pfam" id="PF08544">
    <property type="entry name" value="GHMP_kinases_C"/>
    <property type="match status" value="1"/>
</dbReference>
<evidence type="ECO:0000313" key="7">
    <source>
        <dbReference type="EMBL" id="SFL38673.1"/>
    </source>
</evidence>
<dbReference type="GO" id="GO:0016301">
    <property type="term" value="F:kinase activity"/>
    <property type="evidence" value="ECO:0007669"/>
    <property type="project" value="UniProtKB-KW"/>
</dbReference>
<organism evidence="7 8">
    <name type="scientific">Pelosinus propionicus DSM 13327</name>
    <dbReference type="NCBI Taxonomy" id="1123291"/>
    <lineage>
        <taxon>Bacteria</taxon>
        <taxon>Bacillati</taxon>
        <taxon>Bacillota</taxon>
        <taxon>Negativicutes</taxon>
        <taxon>Selenomonadales</taxon>
        <taxon>Sporomusaceae</taxon>
        <taxon>Pelosinus</taxon>
    </lineage>
</organism>
<dbReference type="Pfam" id="PF00288">
    <property type="entry name" value="GHMP_kinases_N"/>
    <property type="match status" value="1"/>
</dbReference>
<evidence type="ECO:0000259" key="6">
    <source>
        <dbReference type="Pfam" id="PF08544"/>
    </source>
</evidence>
<feature type="domain" description="GHMP kinase C-terminal" evidence="6">
    <location>
        <begin position="190"/>
        <end position="251"/>
    </location>
</feature>
<feature type="domain" description="GHMP kinase N-terminal" evidence="5">
    <location>
        <begin position="51"/>
        <end position="119"/>
    </location>
</feature>
<gene>
    <name evidence="7" type="ORF">SAMN04490355_100349</name>
</gene>
<dbReference type="SUPFAM" id="SSF54211">
    <property type="entry name" value="Ribosomal protein S5 domain 2-like"/>
    <property type="match status" value="1"/>
</dbReference>
<keyword evidence="3 7" id="KW-0418">Kinase</keyword>
<evidence type="ECO:0000256" key="3">
    <source>
        <dbReference type="ARBA" id="ARBA00022777"/>
    </source>
</evidence>
<protein>
    <submittedName>
        <fullName evidence="7">Threonine kinase</fullName>
    </submittedName>
</protein>
<evidence type="ECO:0000256" key="1">
    <source>
        <dbReference type="ARBA" id="ARBA00022679"/>
    </source>
</evidence>
<dbReference type="GO" id="GO:0005524">
    <property type="term" value="F:ATP binding"/>
    <property type="evidence" value="ECO:0007669"/>
    <property type="project" value="UniProtKB-KW"/>
</dbReference>
<dbReference type="EMBL" id="FOTS01000003">
    <property type="protein sequence ID" value="SFL38673.1"/>
    <property type="molecule type" value="Genomic_DNA"/>
</dbReference>
<dbReference type="PANTHER" id="PTHR43527">
    <property type="entry name" value="4-DIPHOSPHOCYTIDYL-2-C-METHYL-D-ERYTHRITOL KINASE, CHLOROPLASTIC"/>
    <property type="match status" value="1"/>
</dbReference>